<dbReference type="AlphaFoldDB" id="A0A846XEB5"/>
<evidence type="ECO:0000259" key="4">
    <source>
        <dbReference type="PROSITE" id="PS51371"/>
    </source>
</evidence>
<dbReference type="InterPro" id="IPR046342">
    <property type="entry name" value="CBS_dom_sf"/>
</dbReference>
<keyword evidence="1 2" id="KW-0129">CBS domain</keyword>
<protein>
    <submittedName>
        <fullName evidence="5">CBS domain-containing protein</fullName>
    </submittedName>
</protein>
<evidence type="ECO:0000313" key="5">
    <source>
        <dbReference type="EMBL" id="NKY32953.1"/>
    </source>
</evidence>
<feature type="domain" description="CBS" evidence="4">
    <location>
        <begin position="70"/>
        <end position="126"/>
    </location>
</feature>
<feature type="domain" description="CBS" evidence="4">
    <location>
        <begin position="7"/>
        <end position="63"/>
    </location>
</feature>
<reference evidence="5 6" key="1">
    <citation type="submission" date="2020-04" db="EMBL/GenBank/DDBJ databases">
        <title>MicrobeNet Type strains.</title>
        <authorList>
            <person name="Nicholson A.C."/>
        </authorList>
    </citation>
    <scope>NUCLEOTIDE SEQUENCE [LARGE SCALE GENOMIC DNA]</scope>
    <source>
        <strain evidence="5 6">DSM 45078</strain>
    </source>
</reference>
<dbReference type="Gene3D" id="3.10.580.10">
    <property type="entry name" value="CBS-domain"/>
    <property type="match status" value="1"/>
</dbReference>
<gene>
    <name evidence="5" type="ORF">HGA13_07680</name>
</gene>
<name>A0A846XEB5_9NOCA</name>
<accession>A0A846XEB5</accession>
<dbReference type="Pfam" id="PF00571">
    <property type="entry name" value="CBS"/>
    <property type="match status" value="2"/>
</dbReference>
<dbReference type="EMBL" id="JAAXOO010000002">
    <property type="protein sequence ID" value="NKY32953.1"/>
    <property type="molecule type" value="Genomic_DNA"/>
</dbReference>
<dbReference type="SUPFAM" id="SSF54631">
    <property type="entry name" value="CBS-domain pair"/>
    <property type="match status" value="1"/>
</dbReference>
<dbReference type="SMART" id="SM00116">
    <property type="entry name" value="CBS"/>
    <property type="match status" value="2"/>
</dbReference>
<keyword evidence="6" id="KW-1185">Reference proteome</keyword>
<proteinExistence type="predicted"/>
<dbReference type="Proteomes" id="UP000565715">
    <property type="component" value="Unassembled WGS sequence"/>
</dbReference>
<feature type="domain" description="BON" evidence="3">
    <location>
        <begin position="122"/>
        <end position="191"/>
    </location>
</feature>
<evidence type="ECO:0000256" key="1">
    <source>
        <dbReference type="ARBA" id="ARBA00023122"/>
    </source>
</evidence>
<evidence type="ECO:0000256" key="2">
    <source>
        <dbReference type="PROSITE-ProRule" id="PRU00703"/>
    </source>
</evidence>
<dbReference type="PANTHER" id="PTHR43080:SF2">
    <property type="entry name" value="CBS DOMAIN-CONTAINING PROTEIN"/>
    <property type="match status" value="1"/>
</dbReference>
<organism evidence="5 6">
    <name type="scientific">Nocardia speluncae</name>
    <dbReference type="NCBI Taxonomy" id="419477"/>
    <lineage>
        <taxon>Bacteria</taxon>
        <taxon>Bacillati</taxon>
        <taxon>Actinomycetota</taxon>
        <taxon>Actinomycetes</taxon>
        <taxon>Mycobacteriales</taxon>
        <taxon>Nocardiaceae</taxon>
        <taxon>Nocardia</taxon>
    </lineage>
</organism>
<dbReference type="PROSITE" id="PS50914">
    <property type="entry name" value="BON"/>
    <property type="match status" value="1"/>
</dbReference>
<dbReference type="PROSITE" id="PS51371">
    <property type="entry name" value="CBS"/>
    <property type="match status" value="2"/>
</dbReference>
<dbReference type="InterPro" id="IPR000644">
    <property type="entry name" value="CBS_dom"/>
</dbReference>
<sequence length="193" mass="20868">MRARDILSRPVVTVRRDTALTDAVALLTGHGFAALPVVDERERVVGILSESDAMAAIESGREAGIVEVAMSTPVSVVEPTTEVPEMVKVMLDHHRRSVPVVEAGVLVGIVARRDLLRALARDEQALEARVYSLLEDYSGSHRQWDVEVVDSNVTIRGICADEAEQRVLAAITRTIPGVGEVRVVDTAAIPSDQ</sequence>
<evidence type="ECO:0000313" key="6">
    <source>
        <dbReference type="Proteomes" id="UP000565715"/>
    </source>
</evidence>
<dbReference type="RefSeq" id="WP_068048610.1">
    <property type="nucleotide sequence ID" value="NZ_JAAXOO010000002.1"/>
</dbReference>
<dbReference type="PANTHER" id="PTHR43080">
    <property type="entry name" value="CBS DOMAIN-CONTAINING PROTEIN CBSX3, MITOCHONDRIAL"/>
    <property type="match status" value="1"/>
</dbReference>
<evidence type="ECO:0000259" key="3">
    <source>
        <dbReference type="PROSITE" id="PS50914"/>
    </source>
</evidence>
<dbReference type="InterPro" id="IPR051257">
    <property type="entry name" value="Diverse_CBS-Domain"/>
</dbReference>
<dbReference type="InterPro" id="IPR007055">
    <property type="entry name" value="BON_dom"/>
</dbReference>
<comment type="caution">
    <text evidence="5">The sequence shown here is derived from an EMBL/GenBank/DDBJ whole genome shotgun (WGS) entry which is preliminary data.</text>
</comment>